<dbReference type="EMBL" id="JABCRI010000020">
    <property type="protein sequence ID" value="KAF8388388.1"/>
    <property type="molecule type" value="Genomic_DNA"/>
</dbReference>
<organism evidence="1 2">
    <name type="scientific">Tetracentron sinense</name>
    <name type="common">Spur-leaf</name>
    <dbReference type="NCBI Taxonomy" id="13715"/>
    <lineage>
        <taxon>Eukaryota</taxon>
        <taxon>Viridiplantae</taxon>
        <taxon>Streptophyta</taxon>
        <taxon>Embryophyta</taxon>
        <taxon>Tracheophyta</taxon>
        <taxon>Spermatophyta</taxon>
        <taxon>Magnoliopsida</taxon>
        <taxon>Trochodendrales</taxon>
        <taxon>Trochodendraceae</taxon>
        <taxon>Tetracentron</taxon>
    </lineage>
</organism>
<protein>
    <submittedName>
        <fullName evidence="1">Uncharacterized protein</fullName>
    </submittedName>
</protein>
<accession>A0A834YKK5</accession>
<name>A0A834YKK5_TETSI</name>
<keyword evidence="2" id="KW-1185">Reference proteome</keyword>
<dbReference type="Gene3D" id="2.10.230.10">
    <property type="entry name" value="Heat shock protein DnaJ, cysteine-rich domain"/>
    <property type="match status" value="1"/>
</dbReference>
<dbReference type="OrthoDB" id="1001489at2759"/>
<dbReference type="AlphaFoldDB" id="A0A834YKK5"/>
<dbReference type="InterPro" id="IPR036410">
    <property type="entry name" value="HSP_DnaJ_Cys-rich_dom_sf"/>
</dbReference>
<comment type="caution">
    <text evidence="1">The sequence shown here is derived from an EMBL/GenBank/DDBJ whole genome shotgun (WGS) entry which is preliminary data.</text>
</comment>
<sequence>MSKTISNIVLRLQVLKDSESNYAKMNQIAEIDSGPILMLLESEKCDGTGEPNIEEQFLEWVDEGTKCPYCEGVGYSVCDVCEGKATIF</sequence>
<evidence type="ECO:0000313" key="1">
    <source>
        <dbReference type="EMBL" id="KAF8388388.1"/>
    </source>
</evidence>
<dbReference type="Proteomes" id="UP000655225">
    <property type="component" value="Unassembled WGS sequence"/>
</dbReference>
<dbReference type="SUPFAM" id="SSF57938">
    <property type="entry name" value="DnaJ/Hsp40 cysteine-rich domain"/>
    <property type="match status" value="1"/>
</dbReference>
<reference evidence="1 2" key="1">
    <citation type="submission" date="2020-04" db="EMBL/GenBank/DDBJ databases">
        <title>Plant Genome Project.</title>
        <authorList>
            <person name="Zhang R.-G."/>
        </authorList>
    </citation>
    <scope>NUCLEOTIDE SEQUENCE [LARGE SCALE GENOMIC DNA]</scope>
    <source>
        <strain evidence="1">YNK0</strain>
        <tissue evidence="1">Leaf</tissue>
    </source>
</reference>
<gene>
    <name evidence="1" type="ORF">HHK36_027055</name>
</gene>
<proteinExistence type="predicted"/>
<evidence type="ECO:0000313" key="2">
    <source>
        <dbReference type="Proteomes" id="UP000655225"/>
    </source>
</evidence>